<dbReference type="EMBL" id="JTHE03000121">
    <property type="protein sequence ID" value="MCM1985380.1"/>
    <property type="molecule type" value="Genomic_DNA"/>
</dbReference>
<dbReference type="Pfam" id="PF05833">
    <property type="entry name" value="NFACT_N"/>
    <property type="match status" value="1"/>
</dbReference>
<dbReference type="Pfam" id="PF05670">
    <property type="entry name" value="NFACT-R_1"/>
    <property type="match status" value="1"/>
</dbReference>
<dbReference type="Proteomes" id="UP000031561">
    <property type="component" value="Unassembled WGS sequence"/>
</dbReference>
<dbReference type="InterPro" id="IPR008532">
    <property type="entry name" value="NFACT_RNA-bd"/>
</dbReference>
<reference evidence="7 8" key="1">
    <citation type="journal article" date="2015" name="Genome Announc.">
        <title>Draft Genome Sequence of Filamentous Marine Cyanobacterium Lyngbya confervoides Strain BDU141951.</title>
        <authorList>
            <person name="Chandrababunaidu M.M."/>
            <person name="Sen D."/>
            <person name="Tripathy S."/>
        </authorList>
    </citation>
    <scope>NUCLEOTIDE SEQUENCE [LARGE SCALE GENOMIC DNA]</scope>
    <source>
        <strain evidence="7 8">BDU141951</strain>
    </source>
</reference>
<dbReference type="RefSeq" id="WP_166278373.1">
    <property type="nucleotide sequence ID" value="NZ_JTHE03000121.1"/>
</dbReference>
<evidence type="ECO:0000313" key="8">
    <source>
        <dbReference type="Proteomes" id="UP000031561"/>
    </source>
</evidence>
<dbReference type="InterPro" id="IPR043682">
    <property type="entry name" value="RqcH_bacterial"/>
</dbReference>
<comment type="function">
    <text evidence="5">Key component of the ribosome quality control system (RQC), a ribosome-associated complex that mediates the extraction of incompletely synthesized nascent chains from stalled ribosomes and their subsequent degradation. RqcH recruits Ala-charged tRNA, and with RqcP directs the elongation of stalled nascent chains on 50S ribosomal subunits, leading to non-templated C-terminal alanine extensions (Ala tail). The Ala tail promotes nascent chain degradation. May add between 1 and at least 8 Ala residues. Binds to stalled 50S ribosomal subunits.</text>
</comment>
<sequence length="585" mass="66686">MQGVDYTTLVASCHELSQRWIPSRVEQFYQRDRYTLCMAIRTAHKRGWMEISWHPQAARIALGSPPPKHPDTFTFSDQLRHQINGLALVDLTFKRPWERVVELKFAQRPQDPIQGSLMVEVMNKYSNVVLLNADQVIVAAAHQVSAQQSRQRPVQTGQPYEMPPRQFAAQPNVNESYDHWRSQVQLIPQPLIRALIQTYQGVGSRLANRLIRAAGLQGTQSVDQLAPQDWQRLFDQWQHWLRCLAQASFTPALCADGYTVLGLEADQPMPSVSEMLQQYYGEALAVQAFERLRHQLVQAVGVRLKKLGQKADQFQRQLMAEAEADQIRDQADLLMAYLHRWQPGMATIVLQDFVTGKDRTISLDPELNAVQNAQKLYKKHQKLKRSRDYIQPLLHEVQREMAYLDQVDATIASLETYETDLDLEALQEIREELVQEGYLSLPGDRRRSSTAQTHYRSLKTPSGFTVLVGRNNQQNDHLTFKTAGSYDLWFHAQEISGSHVLLRLDAGVAVQEDDLQFCANVAAYFSRARQSDQVPVVYTQPKYVFKPKGAKPGMAIYQQEQVLWGTPQAIGDLVSSESAKQGHET</sequence>
<evidence type="ECO:0000256" key="1">
    <source>
        <dbReference type="ARBA" id="ARBA00022555"/>
    </source>
</evidence>
<dbReference type="GO" id="GO:0043023">
    <property type="term" value="F:ribosomal large subunit binding"/>
    <property type="evidence" value="ECO:0007669"/>
    <property type="project" value="UniProtKB-UniRule"/>
</dbReference>
<evidence type="ECO:0000256" key="4">
    <source>
        <dbReference type="ARBA" id="ARBA00022917"/>
    </source>
</evidence>
<dbReference type="HAMAP" id="MF_00844_B">
    <property type="entry name" value="RqcH_B"/>
    <property type="match status" value="1"/>
</dbReference>
<dbReference type="Gene3D" id="2.30.310.10">
    <property type="entry name" value="ibrinogen binding protein from staphylococcus aureus domain"/>
    <property type="match status" value="1"/>
</dbReference>
<organism evidence="7 8">
    <name type="scientific">Lyngbya confervoides BDU141951</name>
    <dbReference type="NCBI Taxonomy" id="1574623"/>
    <lineage>
        <taxon>Bacteria</taxon>
        <taxon>Bacillati</taxon>
        <taxon>Cyanobacteriota</taxon>
        <taxon>Cyanophyceae</taxon>
        <taxon>Oscillatoriophycideae</taxon>
        <taxon>Oscillatoriales</taxon>
        <taxon>Microcoleaceae</taxon>
        <taxon>Lyngbya</taxon>
    </lineage>
</organism>
<protein>
    <recommendedName>
        <fullName evidence="5">Rqc2 homolog RqcH</fullName>
        <shortName evidence="5">RqcH</shortName>
    </recommendedName>
</protein>
<keyword evidence="4 5" id="KW-0648">Protein biosynthesis</keyword>
<evidence type="ECO:0000256" key="2">
    <source>
        <dbReference type="ARBA" id="ARBA00022730"/>
    </source>
</evidence>
<keyword evidence="8" id="KW-1185">Reference proteome</keyword>
<dbReference type="AlphaFoldDB" id="A0ABD4TB65"/>
<keyword evidence="1 5" id="KW-0820">tRNA-binding</keyword>
<keyword evidence="2 5" id="KW-0699">rRNA-binding</keyword>
<dbReference type="PANTHER" id="PTHR15239">
    <property type="entry name" value="NUCLEAR EXPORT MEDIATOR FACTOR NEMF"/>
    <property type="match status" value="1"/>
</dbReference>
<proteinExistence type="inferred from homology"/>
<name>A0ABD4TB65_9CYAN</name>
<feature type="domain" description="NFACT RNA-binding" evidence="6">
    <location>
        <begin position="459"/>
        <end position="548"/>
    </location>
</feature>
<dbReference type="GO" id="GO:0072344">
    <property type="term" value="P:rescue of stalled ribosome"/>
    <property type="evidence" value="ECO:0007669"/>
    <property type="project" value="UniProtKB-UniRule"/>
</dbReference>
<dbReference type="GO" id="GO:0000049">
    <property type="term" value="F:tRNA binding"/>
    <property type="evidence" value="ECO:0007669"/>
    <property type="project" value="UniProtKB-UniRule"/>
</dbReference>
<accession>A0ABD4TB65</accession>
<dbReference type="InterPro" id="IPR051608">
    <property type="entry name" value="RQC_Subunit_NEMF"/>
</dbReference>
<comment type="similarity">
    <text evidence="5">Belongs to the NEMF family.</text>
</comment>
<keyword evidence="3 5" id="KW-0694">RNA-binding</keyword>
<comment type="subunit">
    <text evidence="5">Associates with stalled 50S ribosomal subunits. Binds to RqcP.</text>
</comment>
<comment type="caution">
    <text evidence="7">The sequence shown here is derived from an EMBL/GenBank/DDBJ whole genome shotgun (WGS) entry which is preliminary data.</text>
</comment>
<evidence type="ECO:0000256" key="3">
    <source>
        <dbReference type="ARBA" id="ARBA00022884"/>
    </source>
</evidence>
<evidence type="ECO:0000256" key="5">
    <source>
        <dbReference type="HAMAP-Rule" id="MF_00844"/>
    </source>
</evidence>
<evidence type="ECO:0000313" key="7">
    <source>
        <dbReference type="EMBL" id="MCM1985380.1"/>
    </source>
</evidence>
<dbReference type="GO" id="GO:0019843">
    <property type="term" value="F:rRNA binding"/>
    <property type="evidence" value="ECO:0007669"/>
    <property type="project" value="UniProtKB-UniRule"/>
</dbReference>
<gene>
    <name evidence="5" type="primary">rqcH</name>
    <name evidence="7" type="ORF">QQ91_0021415</name>
</gene>
<evidence type="ECO:0000259" key="6">
    <source>
        <dbReference type="Pfam" id="PF05670"/>
    </source>
</evidence>
<dbReference type="PANTHER" id="PTHR15239:SF6">
    <property type="entry name" value="RIBOSOME QUALITY CONTROL COMPLEX SUBUNIT NEMF"/>
    <property type="match status" value="1"/>
</dbReference>